<proteinExistence type="predicted"/>
<dbReference type="PANTHER" id="PTHR11640">
    <property type="entry name" value="NEPHRIN"/>
    <property type="match status" value="1"/>
</dbReference>
<dbReference type="InterPro" id="IPR003599">
    <property type="entry name" value="Ig_sub"/>
</dbReference>
<dbReference type="InterPro" id="IPR036179">
    <property type="entry name" value="Ig-like_dom_sf"/>
</dbReference>
<keyword evidence="2" id="KW-0472">Membrane</keyword>
<dbReference type="SMART" id="SM00409">
    <property type="entry name" value="IG"/>
    <property type="match status" value="3"/>
</dbReference>
<protein>
    <submittedName>
        <fullName evidence="7">Vascular cell adhesion protein 1b</fullName>
    </submittedName>
</protein>
<dbReference type="InterPro" id="IPR051275">
    <property type="entry name" value="Cell_adhesion_signaling"/>
</dbReference>
<evidence type="ECO:0000256" key="2">
    <source>
        <dbReference type="ARBA" id="ARBA00023136"/>
    </source>
</evidence>
<dbReference type="SMART" id="SM00408">
    <property type="entry name" value="IGc2"/>
    <property type="match status" value="2"/>
</dbReference>
<dbReference type="CDD" id="cd00096">
    <property type="entry name" value="Ig"/>
    <property type="match status" value="1"/>
</dbReference>
<keyword evidence="5" id="KW-0393">Immunoglobulin domain</keyword>
<dbReference type="PANTHER" id="PTHR11640:SF31">
    <property type="entry name" value="IRREGULAR CHIASM C-ROUGHEST PROTEIN-RELATED"/>
    <property type="match status" value="1"/>
</dbReference>
<comment type="caution">
    <text evidence="7">The sequence shown here is derived from an EMBL/GenBank/DDBJ whole genome shotgun (WGS) entry which is preliminary data.</text>
</comment>
<evidence type="ECO:0000256" key="5">
    <source>
        <dbReference type="ARBA" id="ARBA00023319"/>
    </source>
</evidence>
<dbReference type="InterPro" id="IPR003989">
    <property type="entry name" value="VCAM-1"/>
</dbReference>
<dbReference type="AlphaFoldDB" id="A0AAV1QMD5"/>
<keyword evidence="8" id="KW-1185">Reference proteome</keyword>
<dbReference type="InterPro" id="IPR003598">
    <property type="entry name" value="Ig_sub2"/>
</dbReference>
<keyword evidence="3" id="KW-1015">Disulfide bond</keyword>
<evidence type="ECO:0000313" key="8">
    <source>
        <dbReference type="Proteomes" id="UP001314229"/>
    </source>
</evidence>
<feature type="non-terminal residue" evidence="7">
    <location>
        <position position="285"/>
    </location>
</feature>
<dbReference type="InterPro" id="IPR007110">
    <property type="entry name" value="Ig-like_dom"/>
</dbReference>
<gene>
    <name evidence="7" type="ORF">FSCOSCO3_A022534</name>
</gene>
<feature type="domain" description="Ig-like" evidence="6">
    <location>
        <begin position="206"/>
        <end position="285"/>
    </location>
</feature>
<sequence length="285" mass="30276">SCGGETGLSRTSIRVYSFPSAPVVTGVDQLRVGEESTLSCQVLDVYPPDRLTVLWLLGDRELQDIQAESGSNWVRSTYTFRPLKNQSASRITCRALLDLALPAEDRTRETSVPLNPLYAPVVTAISESLVVMAGSPLTLSCSAEGNPDPLVTWSFRTADGPVRRGGGPQLALTAMSPSQAGWYDCEATNTEGNQTASLQVTVHAPPTSTSLSVSPGEEVVEGQQVSVTCHSDGAPPTTLVLMRDGAELQRTGPASSSLSFNLSSARLEDSAHYQCEASNQYGAQL</sequence>
<feature type="domain" description="Ig-like" evidence="6">
    <location>
        <begin position="19"/>
        <end position="111"/>
    </location>
</feature>
<dbReference type="GO" id="GO:0050839">
    <property type="term" value="F:cell adhesion molecule binding"/>
    <property type="evidence" value="ECO:0007669"/>
    <property type="project" value="TreeGrafter"/>
</dbReference>
<evidence type="ECO:0000256" key="1">
    <source>
        <dbReference type="ARBA" id="ARBA00004479"/>
    </source>
</evidence>
<dbReference type="GO" id="GO:0098609">
    <property type="term" value="P:cell-cell adhesion"/>
    <property type="evidence" value="ECO:0007669"/>
    <property type="project" value="InterPro"/>
</dbReference>
<accession>A0AAV1QMD5</accession>
<feature type="non-terminal residue" evidence="7">
    <location>
        <position position="1"/>
    </location>
</feature>
<reference evidence="7 8" key="1">
    <citation type="submission" date="2024-01" db="EMBL/GenBank/DDBJ databases">
        <authorList>
            <person name="Alioto T."/>
            <person name="Alioto T."/>
            <person name="Gomez Garrido J."/>
        </authorList>
    </citation>
    <scope>NUCLEOTIDE SEQUENCE [LARGE SCALE GENOMIC DNA]</scope>
</reference>
<dbReference type="GO" id="GO:0005911">
    <property type="term" value="C:cell-cell junction"/>
    <property type="evidence" value="ECO:0007669"/>
    <property type="project" value="TreeGrafter"/>
</dbReference>
<dbReference type="Proteomes" id="UP001314229">
    <property type="component" value="Unassembled WGS sequence"/>
</dbReference>
<dbReference type="SUPFAM" id="SSF48726">
    <property type="entry name" value="Immunoglobulin"/>
    <property type="match status" value="3"/>
</dbReference>
<dbReference type="Pfam" id="PF13927">
    <property type="entry name" value="Ig_3"/>
    <property type="match status" value="2"/>
</dbReference>
<comment type="subcellular location">
    <subcellularLocation>
        <location evidence="1">Membrane</location>
        <topology evidence="1">Single-pass type I membrane protein</topology>
    </subcellularLocation>
</comment>
<dbReference type="PROSITE" id="PS50835">
    <property type="entry name" value="IG_LIKE"/>
    <property type="match status" value="3"/>
</dbReference>
<evidence type="ECO:0000256" key="3">
    <source>
        <dbReference type="ARBA" id="ARBA00023157"/>
    </source>
</evidence>
<evidence type="ECO:0000313" key="7">
    <source>
        <dbReference type="EMBL" id="CAK6984675.1"/>
    </source>
</evidence>
<dbReference type="EMBL" id="CAWUFR010002053">
    <property type="protein sequence ID" value="CAK6984675.1"/>
    <property type="molecule type" value="Genomic_DNA"/>
</dbReference>
<organism evidence="7 8">
    <name type="scientific">Scomber scombrus</name>
    <name type="common">Atlantic mackerel</name>
    <name type="synonym">Scomber vernalis</name>
    <dbReference type="NCBI Taxonomy" id="13677"/>
    <lineage>
        <taxon>Eukaryota</taxon>
        <taxon>Metazoa</taxon>
        <taxon>Chordata</taxon>
        <taxon>Craniata</taxon>
        <taxon>Vertebrata</taxon>
        <taxon>Euteleostomi</taxon>
        <taxon>Actinopterygii</taxon>
        <taxon>Neopterygii</taxon>
        <taxon>Teleostei</taxon>
        <taxon>Neoteleostei</taxon>
        <taxon>Acanthomorphata</taxon>
        <taxon>Pelagiaria</taxon>
        <taxon>Scombriformes</taxon>
        <taxon>Scombridae</taxon>
        <taxon>Scomber</taxon>
    </lineage>
</organism>
<evidence type="ECO:0000256" key="4">
    <source>
        <dbReference type="ARBA" id="ARBA00023180"/>
    </source>
</evidence>
<dbReference type="InterPro" id="IPR013783">
    <property type="entry name" value="Ig-like_fold"/>
</dbReference>
<keyword evidence="4" id="KW-0325">Glycoprotein</keyword>
<dbReference type="GO" id="GO:0005886">
    <property type="term" value="C:plasma membrane"/>
    <property type="evidence" value="ECO:0007669"/>
    <property type="project" value="TreeGrafter"/>
</dbReference>
<dbReference type="PRINTS" id="PR01474">
    <property type="entry name" value="VCAM1"/>
</dbReference>
<dbReference type="Gene3D" id="2.60.40.10">
    <property type="entry name" value="Immunoglobulins"/>
    <property type="match status" value="3"/>
</dbReference>
<name>A0AAV1QMD5_SCOSC</name>
<evidence type="ECO:0000259" key="6">
    <source>
        <dbReference type="PROSITE" id="PS50835"/>
    </source>
</evidence>
<feature type="domain" description="Ig-like" evidence="6">
    <location>
        <begin position="120"/>
        <end position="201"/>
    </location>
</feature>